<dbReference type="Proteomes" id="UP000887565">
    <property type="component" value="Unplaced"/>
</dbReference>
<sequence length="75" mass="8337">MPDMVAVRIDVIVIEETEFASCAVALDALESGASGCSLREMPRIHHHHYNHNFRTIQLARVASFCVGYHTIALLT</sequence>
<protein>
    <submittedName>
        <fullName evidence="2">Uncharacterized protein</fullName>
    </submittedName>
</protein>
<dbReference type="WBParaSite" id="nRc.2.0.1.t29275-RA">
    <property type="protein sequence ID" value="nRc.2.0.1.t29275-RA"/>
    <property type="gene ID" value="nRc.2.0.1.g29275"/>
</dbReference>
<organism evidence="1 2">
    <name type="scientific">Romanomermis culicivorax</name>
    <name type="common">Nematode worm</name>
    <dbReference type="NCBI Taxonomy" id="13658"/>
    <lineage>
        <taxon>Eukaryota</taxon>
        <taxon>Metazoa</taxon>
        <taxon>Ecdysozoa</taxon>
        <taxon>Nematoda</taxon>
        <taxon>Enoplea</taxon>
        <taxon>Dorylaimia</taxon>
        <taxon>Mermithida</taxon>
        <taxon>Mermithoidea</taxon>
        <taxon>Mermithidae</taxon>
        <taxon>Romanomermis</taxon>
    </lineage>
</organism>
<reference evidence="2" key="1">
    <citation type="submission" date="2022-11" db="UniProtKB">
        <authorList>
            <consortium name="WormBaseParasite"/>
        </authorList>
    </citation>
    <scope>IDENTIFICATION</scope>
</reference>
<name>A0A915JSI9_ROMCU</name>
<accession>A0A915JSI9</accession>
<keyword evidence="1" id="KW-1185">Reference proteome</keyword>
<dbReference type="AlphaFoldDB" id="A0A915JSI9"/>
<evidence type="ECO:0000313" key="1">
    <source>
        <dbReference type="Proteomes" id="UP000887565"/>
    </source>
</evidence>
<evidence type="ECO:0000313" key="2">
    <source>
        <dbReference type="WBParaSite" id="nRc.2.0.1.t29275-RA"/>
    </source>
</evidence>
<proteinExistence type="predicted"/>